<evidence type="ECO:0000313" key="1">
    <source>
        <dbReference type="EMBL" id="SMB96873.1"/>
    </source>
</evidence>
<dbReference type="Proteomes" id="UP000192582">
    <property type="component" value="Unassembled WGS sequence"/>
</dbReference>
<dbReference type="STRING" id="695939.SAMN00790413_06179"/>
<sequence length="202" mass="22371">MALPHRALLEESPCPFKLCWPPHPPQLSQKLTLTDLARQDARFTQARHLRIRDVLADVVQDSADLQGAHLNLRCGRSEWRGTPGRLDGEGTSSGPSPFHGWSESTLIYGLGLDLGETDVRATTSARLLAEVSEWPAGLVYTFRRSAEGVPHVSRRLNLSNFIDRLECDFLACLAAADLSVVRAHRLVAGGRMDVLRASPWWV</sequence>
<dbReference type="EMBL" id="FWWU01000010">
    <property type="protein sequence ID" value="SMB96873.1"/>
    <property type="molecule type" value="Genomic_DNA"/>
</dbReference>
<dbReference type="AlphaFoldDB" id="A0A1W1VUC7"/>
<keyword evidence="2" id="KW-1185">Reference proteome</keyword>
<reference evidence="1 2" key="1">
    <citation type="submission" date="2017-04" db="EMBL/GenBank/DDBJ databases">
        <authorList>
            <person name="Afonso C.L."/>
            <person name="Miller P.J."/>
            <person name="Scott M.A."/>
            <person name="Spackman E."/>
            <person name="Goraichik I."/>
            <person name="Dimitrov K.M."/>
            <person name="Suarez D.L."/>
            <person name="Swayne D.E."/>
        </authorList>
    </citation>
    <scope>NUCLEOTIDE SEQUENCE [LARGE SCALE GENOMIC DNA]</scope>
    <source>
        <strain evidence="1 2">KR-140</strain>
    </source>
</reference>
<proteinExistence type="predicted"/>
<organism evidence="1 2">
    <name type="scientific">Deinococcus hopiensis KR-140</name>
    <dbReference type="NCBI Taxonomy" id="695939"/>
    <lineage>
        <taxon>Bacteria</taxon>
        <taxon>Thermotogati</taxon>
        <taxon>Deinococcota</taxon>
        <taxon>Deinococci</taxon>
        <taxon>Deinococcales</taxon>
        <taxon>Deinococcaceae</taxon>
        <taxon>Deinococcus</taxon>
    </lineage>
</organism>
<protein>
    <submittedName>
        <fullName evidence="1">Uncharacterized protein</fullName>
    </submittedName>
</protein>
<gene>
    <name evidence="1" type="ORF">SAMN00790413_06179</name>
</gene>
<name>A0A1W1VUC7_9DEIO</name>
<accession>A0A1W1VUC7</accession>
<evidence type="ECO:0000313" key="2">
    <source>
        <dbReference type="Proteomes" id="UP000192582"/>
    </source>
</evidence>